<sequence length="699" mass="78524">MEDPDSDEWEIQEYPSLKEGDEPSTVKWILNKGCRIGKKIVITGIAITCAPIVLPPLVVFSAMGVAFSVPFGLVYASYACTNKLMRTLLPIPPSPLMLEYYGDDYDQEKEDEVECRFELDDGAGDYRILDINKKGYYTNKEEKVLDDEGTEDLNQGVDMVFELDDNYMRQGEALVVDVDKKSYNSSEYEGNELGKENVMQEDEEERISDGYGNEVKALVSHVDEDVKEKGYYSDEEKIESEGTDDKLRPGKVDNERMEDINQGADVVLELDDGGNDTRELREAVVVNVDENFDEKSYYTNENDNEREMEVLVHLMENAVREEEREQMEDIKQGVEMRLGLDMAPDECKQTEEGTITSIDGGVDDKGYEQDVGESLEGDVDSLEEEQKGNELLIESHLDENRSNAPVVTSYDKGKEGSGVVKGDYSIDETASNVILEEVTDDETADPVTVKEIETQKIVEDESKNEEPVGEMRHIVVLASGNADNNFNAREVEEIDLVAREVRGDAKKHERDTKSDEEVIRESMGTQEKLISDMSNGPTEDAILETKKEHLTNLNADAREIGDESGLDLFDDNNTSIYFEILEAGDEAKKNTFNDDVDFMAIPAFRQPLLETDKAQSASKVYTKMSSREDILDDEKIWEKLGAMRAIVGYKAPSQPTCIRELKALYVFTGVEPPASYKGDSDLDEVNAKLKFLMSIVGVK</sequence>
<dbReference type="EMBL" id="PKPP01000421">
    <property type="protein sequence ID" value="PWA92964.1"/>
    <property type="molecule type" value="Genomic_DNA"/>
</dbReference>
<name>A0A2U1Q4M6_ARTAN</name>
<dbReference type="PANTHER" id="PTHR37198">
    <property type="entry name" value="NUCLEOLIN"/>
    <property type="match status" value="1"/>
</dbReference>
<evidence type="ECO:0000256" key="2">
    <source>
        <dbReference type="SAM" id="Phobius"/>
    </source>
</evidence>
<proteinExistence type="predicted"/>
<accession>A0A2U1Q4M6</accession>
<dbReference type="PANTHER" id="PTHR37198:SF1">
    <property type="entry name" value="NUCLEOLIN"/>
    <property type="match status" value="1"/>
</dbReference>
<dbReference type="OrthoDB" id="1933309at2759"/>
<gene>
    <name evidence="3" type="ORF">CTI12_AA068190</name>
</gene>
<dbReference type="AlphaFoldDB" id="A0A2U1Q4M6"/>
<dbReference type="Proteomes" id="UP000245207">
    <property type="component" value="Unassembled WGS sequence"/>
</dbReference>
<keyword evidence="2" id="KW-0812">Transmembrane</keyword>
<feature type="transmembrane region" description="Helical" evidence="2">
    <location>
        <begin position="36"/>
        <end position="54"/>
    </location>
</feature>
<keyword evidence="2" id="KW-1133">Transmembrane helix</keyword>
<evidence type="ECO:0000313" key="4">
    <source>
        <dbReference type="Proteomes" id="UP000245207"/>
    </source>
</evidence>
<evidence type="ECO:0000256" key="1">
    <source>
        <dbReference type="SAM" id="MobiDB-lite"/>
    </source>
</evidence>
<dbReference type="STRING" id="35608.A0A2U1Q4M6"/>
<protein>
    <submittedName>
        <fullName evidence="3">Uncharacterized protein</fullName>
    </submittedName>
</protein>
<feature type="region of interest" description="Disordered" evidence="1">
    <location>
        <begin position="231"/>
        <end position="251"/>
    </location>
</feature>
<evidence type="ECO:0000313" key="3">
    <source>
        <dbReference type="EMBL" id="PWA92964.1"/>
    </source>
</evidence>
<keyword evidence="2" id="KW-0472">Membrane</keyword>
<keyword evidence="4" id="KW-1185">Reference proteome</keyword>
<organism evidence="3 4">
    <name type="scientific">Artemisia annua</name>
    <name type="common">Sweet wormwood</name>
    <dbReference type="NCBI Taxonomy" id="35608"/>
    <lineage>
        <taxon>Eukaryota</taxon>
        <taxon>Viridiplantae</taxon>
        <taxon>Streptophyta</taxon>
        <taxon>Embryophyta</taxon>
        <taxon>Tracheophyta</taxon>
        <taxon>Spermatophyta</taxon>
        <taxon>Magnoliopsida</taxon>
        <taxon>eudicotyledons</taxon>
        <taxon>Gunneridae</taxon>
        <taxon>Pentapetalae</taxon>
        <taxon>asterids</taxon>
        <taxon>campanulids</taxon>
        <taxon>Asterales</taxon>
        <taxon>Asteraceae</taxon>
        <taxon>Asteroideae</taxon>
        <taxon>Anthemideae</taxon>
        <taxon>Artemisiinae</taxon>
        <taxon>Artemisia</taxon>
    </lineage>
</organism>
<comment type="caution">
    <text evidence="3">The sequence shown here is derived from an EMBL/GenBank/DDBJ whole genome shotgun (WGS) entry which is preliminary data.</text>
</comment>
<reference evidence="3 4" key="1">
    <citation type="journal article" date="2018" name="Mol. Plant">
        <title>The genome of Artemisia annua provides insight into the evolution of Asteraceae family and artemisinin biosynthesis.</title>
        <authorList>
            <person name="Shen Q."/>
            <person name="Zhang L."/>
            <person name="Liao Z."/>
            <person name="Wang S."/>
            <person name="Yan T."/>
            <person name="Shi P."/>
            <person name="Liu M."/>
            <person name="Fu X."/>
            <person name="Pan Q."/>
            <person name="Wang Y."/>
            <person name="Lv Z."/>
            <person name="Lu X."/>
            <person name="Zhang F."/>
            <person name="Jiang W."/>
            <person name="Ma Y."/>
            <person name="Chen M."/>
            <person name="Hao X."/>
            <person name="Li L."/>
            <person name="Tang Y."/>
            <person name="Lv G."/>
            <person name="Zhou Y."/>
            <person name="Sun X."/>
            <person name="Brodelius P.E."/>
            <person name="Rose J.K.C."/>
            <person name="Tang K."/>
        </authorList>
    </citation>
    <scope>NUCLEOTIDE SEQUENCE [LARGE SCALE GENOMIC DNA]</scope>
    <source>
        <strain evidence="4">cv. Huhao1</strain>
        <tissue evidence="3">Leaf</tissue>
    </source>
</reference>